<protein>
    <submittedName>
        <fullName evidence="7">NADH-FMN oxidoreductase RutF, flavin reductase (DIM6/NTAB) family</fullName>
    </submittedName>
</protein>
<dbReference type="OrthoDB" id="9800607at2"/>
<dbReference type="AlphaFoldDB" id="A0A662ZDW1"/>
<dbReference type="RefSeq" id="WP_093139839.1">
    <property type="nucleotide sequence ID" value="NZ_FOXF01000001.1"/>
</dbReference>
<dbReference type="PANTHER" id="PTHR30466:SF1">
    <property type="entry name" value="FMN REDUCTASE (NADH) RUTF"/>
    <property type="match status" value="1"/>
</dbReference>
<dbReference type="SMART" id="SM00903">
    <property type="entry name" value="Flavin_Reduct"/>
    <property type="match status" value="1"/>
</dbReference>
<dbReference type="Pfam" id="PF01613">
    <property type="entry name" value="Flavin_Reduct"/>
    <property type="match status" value="1"/>
</dbReference>
<evidence type="ECO:0000256" key="4">
    <source>
        <dbReference type="ARBA" id="ARBA00023002"/>
    </source>
</evidence>
<keyword evidence="1" id="KW-0813">Transport</keyword>
<gene>
    <name evidence="7" type="ORF">SAMN02910344_00058</name>
</gene>
<dbReference type="PROSITE" id="PS00202">
    <property type="entry name" value="RUBREDOXIN"/>
    <property type="match status" value="1"/>
</dbReference>
<dbReference type="PROSITE" id="PS50903">
    <property type="entry name" value="RUBREDOXIN_LIKE"/>
    <property type="match status" value="1"/>
</dbReference>
<dbReference type="InterPro" id="IPR002563">
    <property type="entry name" value="Flavin_Rdtase-like_dom"/>
</dbReference>
<organism evidence="7 8">
    <name type="scientific">Ruminobacter amylophilus</name>
    <dbReference type="NCBI Taxonomy" id="867"/>
    <lineage>
        <taxon>Bacteria</taxon>
        <taxon>Pseudomonadati</taxon>
        <taxon>Pseudomonadota</taxon>
        <taxon>Gammaproteobacteria</taxon>
        <taxon>Aeromonadales</taxon>
        <taxon>Succinivibrionaceae</taxon>
        <taxon>Ruminobacter</taxon>
    </lineage>
</organism>
<accession>A0A662ZDW1</accession>
<dbReference type="Pfam" id="PF00301">
    <property type="entry name" value="Rubredoxin"/>
    <property type="match status" value="1"/>
</dbReference>
<evidence type="ECO:0000313" key="7">
    <source>
        <dbReference type="EMBL" id="SFO97410.1"/>
    </source>
</evidence>
<evidence type="ECO:0000256" key="5">
    <source>
        <dbReference type="ARBA" id="ARBA00023004"/>
    </source>
</evidence>
<keyword evidence="2" id="KW-0479">Metal-binding</keyword>
<sequence length="215" mass="23584">MNANILKNISHGVYVIGVIDENGRKCGCIVDALMQVTVTPLGVEVCTNKKSYTTRCIRNAREFTVSILPKHAAPALIANFGYQSAAAADKWENVEHDLIDGIPVVKNSLGSFKVKVFHELELSTHILWSCEVVDTCEGTGNEEPMTYRYYQTDLVEATQKAFASGLSGQSMSASGDSYTCGVCGYHYDGDTPFEELPDDWVCPQCGMSKECFVKD</sequence>
<keyword evidence="3" id="KW-0249">Electron transport</keyword>
<dbReference type="Gene3D" id="2.30.110.10">
    <property type="entry name" value="Electron Transport, Fmn-binding Protein, Chain A"/>
    <property type="match status" value="1"/>
</dbReference>
<dbReference type="InterPro" id="IPR050268">
    <property type="entry name" value="NADH-dep_flavin_reductase"/>
</dbReference>
<evidence type="ECO:0000313" key="8">
    <source>
        <dbReference type="Proteomes" id="UP000243745"/>
    </source>
</evidence>
<evidence type="ECO:0000259" key="6">
    <source>
        <dbReference type="PROSITE" id="PS50903"/>
    </source>
</evidence>
<dbReference type="SUPFAM" id="SSF50475">
    <property type="entry name" value="FMN-binding split barrel"/>
    <property type="match status" value="1"/>
</dbReference>
<evidence type="ECO:0000256" key="1">
    <source>
        <dbReference type="ARBA" id="ARBA00022448"/>
    </source>
</evidence>
<name>A0A662ZDW1_9GAMM</name>
<keyword evidence="4" id="KW-0560">Oxidoreductase</keyword>
<reference evidence="7 8" key="1">
    <citation type="submission" date="2016-10" db="EMBL/GenBank/DDBJ databases">
        <authorList>
            <person name="Varghese N."/>
            <person name="Submissions S."/>
        </authorList>
    </citation>
    <scope>NUCLEOTIDE SEQUENCE [LARGE SCALE GENOMIC DNA]</scope>
    <source>
        <strain evidence="7 8">DSM 1361</strain>
    </source>
</reference>
<feature type="domain" description="Rubredoxin-like" evidence="6">
    <location>
        <begin position="175"/>
        <end position="215"/>
    </location>
</feature>
<dbReference type="Gene3D" id="2.20.28.10">
    <property type="match status" value="1"/>
</dbReference>
<evidence type="ECO:0000256" key="3">
    <source>
        <dbReference type="ARBA" id="ARBA00022982"/>
    </source>
</evidence>
<dbReference type="PANTHER" id="PTHR30466">
    <property type="entry name" value="FLAVIN REDUCTASE"/>
    <property type="match status" value="1"/>
</dbReference>
<dbReference type="CDD" id="cd00730">
    <property type="entry name" value="rubredoxin"/>
    <property type="match status" value="1"/>
</dbReference>
<dbReference type="Proteomes" id="UP000243745">
    <property type="component" value="Unassembled WGS sequence"/>
</dbReference>
<evidence type="ECO:0000256" key="2">
    <source>
        <dbReference type="ARBA" id="ARBA00022723"/>
    </source>
</evidence>
<dbReference type="EMBL" id="FOXF01000001">
    <property type="protein sequence ID" value="SFO97410.1"/>
    <property type="molecule type" value="Genomic_DNA"/>
</dbReference>
<keyword evidence="8" id="KW-1185">Reference proteome</keyword>
<dbReference type="InterPro" id="IPR018527">
    <property type="entry name" value="Rubredoxin_Fe_BS"/>
</dbReference>
<proteinExistence type="predicted"/>
<dbReference type="GO" id="GO:0010181">
    <property type="term" value="F:FMN binding"/>
    <property type="evidence" value="ECO:0007669"/>
    <property type="project" value="InterPro"/>
</dbReference>
<dbReference type="InterPro" id="IPR024935">
    <property type="entry name" value="Rubredoxin_dom"/>
</dbReference>
<dbReference type="SUPFAM" id="SSF57802">
    <property type="entry name" value="Rubredoxin-like"/>
    <property type="match status" value="1"/>
</dbReference>
<keyword evidence="5" id="KW-0408">Iron</keyword>
<dbReference type="GO" id="GO:0005506">
    <property type="term" value="F:iron ion binding"/>
    <property type="evidence" value="ECO:0007669"/>
    <property type="project" value="InterPro"/>
</dbReference>
<dbReference type="GO" id="GO:0042602">
    <property type="term" value="F:riboflavin reductase (NADPH) activity"/>
    <property type="evidence" value="ECO:0007669"/>
    <property type="project" value="TreeGrafter"/>
</dbReference>
<dbReference type="InterPro" id="IPR024934">
    <property type="entry name" value="Rubredoxin-like_dom"/>
</dbReference>
<dbReference type="InterPro" id="IPR012349">
    <property type="entry name" value="Split_barrel_FMN-bd"/>
</dbReference>